<protein>
    <submittedName>
        <fullName evidence="1">Uncharacterized protein</fullName>
    </submittedName>
</protein>
<proteinExistence type="predicted"/>
<sequence length="279" mass="32257">MTQVNLEGKSPNKDIFSALAKEGTFKILEESDSKLISKRKTPQKLGLTKRQYYSRLRELKNLDIIKKEGKGYVRTEHGDKVHKLSRSLAVASNKEKKDGTYQNTSEETTEKKSGILINEYDELAEHLAELISDAEETIYLATAYLDHKVADKILLLEDQIETKFIMQRFNWKDSFQLYRTIMSKNKLSHLVTLIKNNNIHVLPKLPFSFAIIDGKLAVFEVKNPLNRDNFFLALESKNKKVCKKLESLFTLFFENSEKISMNTEDNPLQMLSDHSEKDF</sequence>
<keyword evidence="2" id="KW-1185">Reference proteome</keyword>
<gene>
    <name evidence="1" type="ORF">AKJ54_01100</name>
</gene>
<reference evidence="1 2" key="1">
    <citation type="journal article" date="2016" name="Sci. Rep.">
        <title>Metabolic traits of an uncultured archaeal lineage -MSBL1- from brine pools of the Red Sea.</title>
        <authorList>
            <person name="Mwirichia R."/>
            <person name="Alam I."/>
            <person name="Rashid M."/>
            <person name="Vinu M."/>
            <person name="Ba-Alawi W."/>
            <person name="Anthony Kamau A."/>
            <person name="Kamanda Ngugi D."/>
            <person name="Goker M."/>
            <person name="Klenk H.P."/>
            <person name="Bajic V."/>
            <person name="Stingl U."/>
        </authorList>
    </citation>
    <scope>NUCLEOTIDE SEQUENCE [LARGE SCALE GENOMIC DNA]</scope>
    <source>
        <strain evidence="1">SCGC-AAA382K21</strain>
    </source>
</reference>
<name>A0A133VK40_9EURY</name>
<evidence type="ECO:0000313" key="2">
    <source>
        <dbReference type="Proteomes" id="UP000070504"/>
    </source>
</evidence>
<comment type="caution">
    <text evidence="1">The sequence shown here is derived from an EMBL/GenBank/DDBJ whole genome shotgun (WGS) entry which is preliminary data.</text>
</comment>
<accession>A0A133VK40</accession>
<organism evidence="1 2">
    <name type="scientific">candidate division MSBL1 archaeon SCGC-AAA382K21</name>
    <dbReference type="NCBI Taxonomy" id="1698283"/>
    <lineage>
        <taxon>Archaea</taxon>
        <taxon>Methanobacteriati</taxon>
        <taxon>Methanobacteriota</taxon>
        <taxon>candidate division MSBL1</taxon>
    </lineage>
</organism>
<dbReference type="AlphaFoldDB" id="A0A133VK40"/>
<dbReference type="EMBL" id="LHYH01000026">
    <property type="protein sequence ID" value="KXB06770.1"/>
    <property type="molecule type" value="Genomic_DNA"/>
</dbReference>
<evidence type="ECO:0000313" key="1">
    <source>
        <dbReference type="EMBL" id="KXB06770.1"/>
    </source>
</evidence>
<dbReference type="Proteomes" id="UP000070504">
    <property type="component" value="Unassembled WGS sequence"/>
</dbReference>